<dbReference type="PANTHER" id="PTHR35176:SF4">
    <property type="entry name" value="PYRIDOXAMINE 5'-PHOSPHATE OXIDASE-RELATED FMN-BINDING"/>
    <property type="match status" value="1"/>
</dbReference>
<accession>A0ABN1RFE8</accession>
<keyword evidence="4" id="KW-1185">Reference proteome</keyword>
<dbReference type="PANTHER" id="PTHR35176">
    <property type="entry name" value="HEME OXYGENASE HI_0854-RELATED"/>
    <property type="match status" value="1"/>
</dbReference>
<dbReference type="InterPro" id="IPR011576">
    <property type="entry name" value="Pyridox_Oxase_N"/>
</dbReference>
<dbReference type="InterPro" id="IPR012349">
    <property type="entry name" value="Split_barrel_FMN-bd"/>
</dbReference>
<protein>
    <recommendedName>
        <fullName evidence="2">Pyridoxamine 5'-phosphate oxidase N-terminal domain-containing protein</fullName>
    </recommendedName>
</protein>
<dbReference type="RefSeq" id="WP_343979123.1">
    <property type="nucleotide sequence ID" value="NZ_BAAAHK010000017.1"/>
</dbReference>
<dbReference type="Gene3D" id="2.30.110.10">
    <property type="entry name" value="Electron Transport, Fmn-binding Protein, Chain A"/>
    <property type="match status" value="1"/>
</dbReference>
<proteinExistence type="predicted"/>
<dbReference type="SUPFAM" id="SSF50475">
    <property type="entry name" value="FMN-binding split barrel"/>
    <property type="match status" value="1"/>
</dbReference>
<organism evidence="3 4">
    <name type="scientific">Kribbella koreensis</name>
    <dbReference type="NCBI Taxonomy" id="57909"/>
    <lineage>
        <taxon>Bacteria</taxon>
        <taxon>Bacillati</taxon>
        <taxon>Actinomycetota</taxon>
        <taxon>Actinomycetes</taxon>
        <taxon>Propionibacteriales</taxon>
        <taxon>Kribbellaceae</taxon>
        <taxon>Kribbella</taxon>
    </lineage>
</organism>
<dbReference type="NCBIfam" id="TIGR03667">
    <property type="entry name" value="Rv3369"/>
    <property type="match status" value="1"/>
</dbReference>
<evidence type="ECO:0000259" key="2">
    <source>
        <dbReference type="Pfam" id="PF01243"/>
    </source>
</evidence>
<dbReference type="Proteomes" id="UP001500542">
    <property type="component" value="Unassembled WGS sequence"/>
</dbReference>
<dbReference type="InterPro" id="IPR019966">
    <property type="entry name" value="F420-dep_enz_PPOX_Rv3369"/>
</dbReference>
<reference evidence="3 4" key="1">
    <citation type="journal article" date="2019" name="Int. J. Syst. Evol. Microbiol.">
        <title>The Global Catalogue of Microorganisms (GCM) 10K type strain sequencing project: providing services to taxonomists for standard genome sequencing and annotation.</title>
        <authorList>
            <consortium name="The Broad Institute Genomics Platform"/>
            <consortium name="The Broad Institute Genome Sequencing Center for Infectious Disease"/>
            <person name="Wu L."/>
            <person name="Ma J."/>
        </authorList>
    </citation>
    <scope>NUCLEOTIDE SEQUENCE [LARGE SCALE GENOMIC DNA]</scope>
    <source>
        <strain evidence="3 4">JCM 10977</strain>
    </source>
</reference>
<name>A0ABN1RFE8_9ACTN</name>
<evidence type="ECO:0000313" key="3">
    <source>
        <dbReference type="EMBL" id="GAA0956220.1"/>
    </source>
</evidence>
<dbReference type="EMBL" id="BAAAHK010000017">
    <property type="protein sequence ID" value="GAA0956220.1"/>
    <property type="molecule type" value="Genomic_DNA"/>
</dbReference>
<keyword evidence="1" id="KW-0560">Oxidoreductase</keyword>
<dbReference type="InterPro" id="IPR052019">
    <property type="entry name" value="F420H2_bilvrd_red/Heme_oxyg"/>
</dbReference>
<evidence type="ECO:0000256" key="1">
    <source>
        <dbReference type="ARBA" id="ARBA00023002"/>
    </source>
</evidence>
<evidence type="ECO:0000313" key="4">
    <source>
        <dbReference type="Proteomes" id="UP001500542"/>
    </source>
</evidence>
<dbReference type="Pfam" id="PF01243">
    <property type="entry name" value="PNPOx_N"/>
    <property type="match status" value="1"/>
</dbReference>
<sequence>MFTIDNSTEFGARIERQLNDELVIWLTTVGKSGTPQPNPVWFSWNGSEILVFSQPGKAKVHNIAGQSRVALNFNATHTGGDVGVITGEAVLDGKPATDEELAAYNAKYADGLSGLDLTADAFHADYSVLIRIRPDSLRGF</sequence>
<comment type="caution">
    <text evidence="3">The sequence shown here is derived from an EMBL/GenBank/DDBJ whole genome shotgun (WGS) entry which is preliminary data.</text>
</comment>
<feature type="domain" description="Pyridoxamine 5'-phosphate oxidase N-terminal" evidence="2">
    <location>
        <begin position="13"/>
        <end position="135"/>
    </location>
</feature>
<gene>
    <name evidence="3" type="ORF">GCM10009554_65350</name>
</gene>